<dbReference type="PANTHER" id="PTHR32258">
    <property type="entry name" value="PROTEIN NETWORKED 4A"/>
    <property type="match status" value="1"/>
</dbReference>
<dbReference type="InterPro" id="IPR011684">
    <property type="entry name" value="NAB"/>
</dbReference>
<accession>A0A9R1XN92</accession>
<evidence type="ECO:0000313" key="6">
    <source>
        <dbReference type="EMBL" id="KAJ0221200.1"/>
    </source>
</evidence>
<evidence type="ECO:0000256" key="1">
    <source>
        <dbReference type="ARBA" id="ARBA00023054"/>
    </source>
</evidence>
<evidence type="ECO:0000256" key="3">
    <source>
        <dbReference type="SAM" id="Coils"/>
    </source>
</evidence>
<dbReference type="InterPro" id="IPR051861">
    <property type="entry name" value="NET_actin-binding_domain"/>
</dbReference>
<evidence type="ECO:0000256" key="4">
    <source>
        <dbReference type="SAM" id="MobiDB-lite"/>
    </source>
</evidence>
<keyword evidence="1 3" id="KW-0175">Coiled coil</keyword>
<feature type="region of interest" description="Disordered" evidence="4">
    <location>
        <begin position="1"/>
        <end position="22"/>
    </location>
</feature>
<keyword evidence="7" id="KW-1185">Reference proteome</keyword>
<dbReference type="GO" id="GO:0003779">
    <property type="term" value="F:actin binding"/>
    <property type="evidence" value="ECO:0007669"/>
    <property type="project" value="InterPro"/>
</dbReference>
<dbReference type="GO" id="GO:0005774">
    <property type="term" value="C:vacuolar membrane"/>
    <property type="evidence" value="ECO:0000318"/>
    <property type="project" value="GO_Central"/>
</dbReference>
<evidence type="ECO:0000256" key="2">
    <source>
        <dbReference type="ARBA" id="ARBA00038006"/>
    </source>
</evidence>
<dbReference type="Gramene" id="rna-gnl|WGS:NBSK|LSAT_2X126520_mrna">
    <property type="protein sequence ID" value="cds-PLY97177.1"/>
    <property type="gene ID" value="gene-LSAT_2X126520"/>
</dbReference>
<evidence type="ECO:0000259" key="5">
    <source>
        <dbReference type="PROSITE" id="PS51774"/>
    </source>
</evidence>
<feature type="coiled-coil region" evidence="3">
    <location>
        <begin position="281"/>
        <end position="308"/>
    </location>
</feature>
<dbReference type="PROSITE" id="PS51774">
    <property type="entry name" value="NAB"/>
    <property type="match status" value="1"/>
</dbReference>
<reference evidence="6 7" key="1">
    <citation type="journal article" date="2017" name="Nat. Commun.">
        <title>Genome assembly with in vitro proximity ligation data and whole-genome triplication in lettuce.</title>
        <authorList>
            <person name="Reyes-Chin-Wo S."/>
            <person name="Wang Z."/>
            <person name="Yang X."/>
            <person name="Kozik A."/>
            <person name="Arikit S."/>
            <person name="Song C."/>
            <person name="Xia L."/>
            <person name="Froenicke L."/>
            <person name="Lavelle D.O."/>
            <person name="Truco M.J."/>
            <person name="Xia R."/>
            <person name="Zhu S."/>
            <person name="Xu C."/>
            <person name="Xu H."/>
            <person name="Xu X."/>
            <person name="Cox K."/>
            <person name="Korf I."/>
            <person name="Meyers B.C."/>
            <person name="Michelmore R.W."/>
        </authorList>
    </citation>
    <scope>NUCLEOTIDE SEQUENCE [LARGE SCALE GENOMIC DNA]</scope>
    <source>
        <strain evidence="7">cv. Salinas</strain>
        <tissue evidence="6">Seedlings</tissue>
    </source>
</reference>
<proteinExistence type="inferred from homology"/>
<dbReference type="AlphaFoldDB" id="A0A9R1XN92"/>
<dbReference type="PANTHER" id="PTHR32258:SF14">
    <property type="entry name" value="GB|AAF19561.1"/>
    <property type="match status" value="1"/>
</dbReference>
<organism evidence="6 7">
    <name type="scientific">Lactuca sativa</name>
    <name type="common">Garden lettuce</name>
    <dbReference type="NCBI Taxonomy" id="4236"/>
    <lineage>
        <taxon>Eukaryota</taxon>
        <taxon>Viridiplantae</taxon>
        <taxon>Streptophyta</taxon>
        <taxon>Embryophyta</taxon>
        <taxon>Tracheophyta</taxon>
        <taxon>Spermatophyta</taxon>
        <taxon>Magnoliopsida</taxon>
        <taxon>eudicotyledons</taxon>
        <taxon>Gunneridae</taxon>
        <taxon>Pentapetalae</taxon>
        <taxon>asterids</taxon>
        <taxon>campanulids</taxon>
        <taxon>Asterales</taxon>
        <taxon>Asteraceae</taxon>
        <taxon>Cichorioideae</taxon>
        <taxon>Cichorieae</taxon>
        <taxon>Lactucinae</taxon>
        <taxon>Lactuca</taxon>
    </lineage>
</organism>
<name>A0A9R1XN92_LACSA</name>
<feature type="domain" description="NAB" evidence="5">
    <location>
        <begin position="6"/>
        <end position="85"/>
    </location>
</feature>
<dbReference type="EMBL" id="NBSK02000002">
    <property type="protein sequence ID" value="KAJ0221200.1"/>
    <property type="molecule type" value="Genomic_DNA"/>
</dbReference>
<comment type="caution">
    <text evidence="6">The sequence shown here is derived from an EMBL/GenBank/DDBJ whole genome shotgun (WGS) entry which is preliminary data.</text>
</comment>
<dbReference type="Proteomes" id="UP000235145">
    <property type="component" value="Unassembled WGS sequence"/>
</dbReference>
<protein>
    <recommendedName>
        <fullName evidence="5">NAB domain-containing protein</fullName>
    </recommendedName>
</protein>
<comment type="similarity">
    <text evidence="2">Belongs to the NET family.</text>
</comment>
<feature type="coiled-coil region" evidence="3">
    <location>
        <begin position="190"/>
        <end position="234"/>
    </location>
</feature>
<evidence type="ECO:0000313" key="7">
    <source>
        <dbReference type="Proteomes" id="UP000235145"/>
    </source>
</evidence>
<sequence>MEGVESKSQSPGQGSRNMPENSAFLFENVEGFQQRVKEILNVIEQDENSPKIGDIKKSKLTAMVTELSRMHMALADEHVHLIKEVSKNTHKFTTPIKTQHVDSSTSSSAPMSKTDNIMTPVGYEFTLDTSGGGFHFSTREGSESSFTLSSSSDSESFMSISKNLNSPVKDDASKSKETKVHDPKVLLKKISTLEKEQSSLKKKIQNLTDENALLEAEKSNVAELKRMISESNRKIETMGNVIEASRKQVSTAHDENSKLIKEMSNKVFGKVFNSIEKQAAIGKKDEQITELNNELNRLKIAHAAEMDALNTEIEMLKTKLGEK</sequence>
<gene>
    <name evidence="6" type="ORF">LSAT_V11C200097300</name>
</gene>
<feature type="compositionally biased region" description="Polar residues" evidence="4">
    <location>
        <begin position="1"/>
        <end position="20"/>
    </location>
</feature>